<evidence type="ECO:0000259" key="22">
    <source>
        <dbReference type="SMART" id="SM00965"/>
    </source>
</evidence>
<evidence type="ECO:0000313" key="24">
    <source>
        <dbReference type="Proteomes" id="UP000277236"/>
    </source>
</evidence>
<evidence type="ECO:0000256" key="20">
    <source>
        <dbReference type="RuleBase" id="RU003357"/>
    </source>
</evidence>
<evidence type="ECO:0000256" key="14">
    <source>
        <dbReference type="ARBA" id="ARBA00023136"/>
    </source>
</evidence>
<dbReference type="NCBIfam" id="TIGR01783">
    <property type="entry name" value="TonB-siderophor"/>
    <property type="match status" value="1"/>
</dbReference>
<evidence type="ECO:0000256" key="9">
    <source>
        <dbReference type="ARBA" id="ARBA00022906"/>
    </source>
</evidence>
<evidence type="ECO:0000256" key="12">
    <source>
        <dbReference type="ARBA" id="ARBA00023077"/>
    </source>
</evidence>
<comment type="similarity">
    <text evidence="2 19 20">Belongs to the TonB-dependent receptor family.</text>
</comment>
<organism evidence="23 24">
    <name type="scientific">Pseudomonas cichorii</name>
    <dbReference type="NCBI Taxonomy" id="36746"/>
    <lineage>
        <taxon>Bacteria</taxon>
        <taxon>Pseudomonadati</taxon>
        <taxon>Pseudomonadota</taxon>
        <taxon>Gammaproteobacteria</taxon>
        <taxon>Pseudomonadales</taxon>
        <taxon>Pseudomonadaceae</taxon>
        <taxon>Pseudomonas</taxon>
    </lineage>
</organism>
<reference evidence="23 24" key="1">
    <citation type="submission" date="2018-08" db="EMBL/GenBank/DDBJ databases">
        <title>Recombination of ecologically and evolutionarily significant loci maintains genetic cohesion in the Pseudomonas syringae species complex.</title>
        <authorList>
            <person name="Dillon M."/>
            <person name="Thakur S."/>
            <person name="Almeida R.N.D."/>
            <person name="Weir B.S."/>
            <person name="Guttman D.S."/>
        </authorList>
    </citation>
    <scope>NUCLEOTIDE SEQUENCE [LARGE SCALE GENOMIC DNA]</scope>
    <source>
        <strain evidence="23 24">ICMP 3353</strain>
    </source>
</reference>
<keyword evidence="7 19" id="KW-0812">Transmembrane</keyword>
<keyword evidence="11" id="KW-0406">Ion transport</keyword>
<dbReference type="PANTHER" id="PTHR32552">
    <property type="entry name" value="FERRICHROME IRON RECEPTOR-RELATED"/>
    <property type="match status" value="1"/>
</dbReference>
<dbReference type="InterPro" id="IPR000531">
    <property type="entry name" value="Beta-barrel_TonB"/>
</dbReference>
<gene>
    <name evidence="23" type="ORF">ALQ04_04770</name>
</gene>
<keyword evidence="3 19" id="KW-0813">Transport</keyword>
<evidence type="ECO:0000256" key="10">
    <source>
        <dbReference type="ARBA" id="ARBA00023004"/>
    </source>
</evidence>
<evidence type="ECO:0000256" key="21">
    <source>
        <dbReference type="SAM" id="SignalP"/>
    </source>
</evidence>
<dbReference type="PANTHER" id="PTHR32552:SF68">
    <property type="entry name" value="FERRICHROME OUTER MEMBRANE TRANSPORTER_PHAGE RECEPTOR"/>
    <property type="match status" value="1"/>
</dbReference>
<dbReference type="InterPro" id="IPR012910">
    <property type="entry name" value="Plug_dom"/>
</dbReference>
<dbReference type="Gene3D" id="2.170.130.10">
    <property type="entry name" value="TonB-dependent receptor, plug domain"/>
    <property type="match status" value="1"/>
</dbReference>
<keyword evidence="10" id="KW-0408">Iron</keyword>
<protein>
    <recommendedName>
        <fullName evidence="18">Metal-pseudopaline receptor CntO</fullName>
    </recommendedName>
</protein>
<feature type="chain" id="PRO_5018093379" description="Metal-pseudopaline receptor CntO" evidence="21">
    <location>
        <begin position="40"/>
        <end position="853"/>
    </location>
</feature>
<keyword evidence="9" id="KW-0864">Zinc transport</keyword>
<evidence type="ECO:0000313" key="23">
    <source>
        <dbReference type="EMBL" id="RMQ43277.1"/>
    </source>
</evidence>
<comment type="subcellular location">
    <subcellularLocation>
        <location evidence="1 19">Cell outer membrane</location>
        <topology evidence="1 19">Multi-pass membrane protein</topology>
    </subcellularLocation>
</comment>
<feature type="signal peptide" evidence="21">
    <location>
        <begin position="1"/>
        <end position="39"/>
    </location>
</feature>
<dbReference type="Gene3D" id="3.55.50.30">
    <property type="match status" value="1"/>
</dbReference>
<keyword evidence="8 21" id="KW-0732">Signal</keyword>
<dbReference type="InterPro" id="IPR039426">
    <property type="entry name" value="TonB-dep_rcpt-like"/>
</dbReference>
<dbReference type="InterPro" id="IPR036942">
    <property type="entry name" value="Beta-barrel_TonB_sf"/>
</dbReference>
<dbReference type="FunFam" id="2.40.170.20:FF:000005">
    <property type="entry name" value="TonB-dependent siderophore receptor"/>
    <property type="match status" value="1"/>
</dbReference>
<evidence type="ECO:0000256" key="6">
    <source>
        <dbReference type="ARBA" id="ARBA00022596"/>
    </source>
</evidence>
<dbReference type="GO" id="GO:0015344">
    <property type="term" value="F:siderophore uptake transmembrane transporter activity"/>
    <property type="evidence" value="ECO:0007669"/>
    <property type="project" value="TreeGrafter"/>
</dbReference>
<dbReference type="Pfam" id="PF07715">
    <property type="entry name" value="Plug"/>
    <property type="match status" value="1"/>
</dbReference>
<keyword evidence="15 23" id="KW-0675">Receptor</keyword>
<evidence type="ECO:0000256" key="11">
    <source>
        <dbReference type="ARBA" id="ARBA00023065"/>
    </source>
</evidence>
<dbReference type="Proteomes" id="UP000277236">
    <property type="component" value="Unassembled WGS sequence"/>
</dbReference>
<evidence type="ECO:0000256" key="8">
    <source>
        <dbReference type="ARBA" id="ARBA00022729"/>
    </source>
</evidence>
<keyword evidence="12 20" id="KW-0798">TonB box</keyword>
<comment type="function">
    <text evidence="17">Transports the metallophore pseudopaline, which is involved in the acquisition of nickel and zinc, and thus enables bacterial growth inside the host, where metal access is limited. Is probably involved in the import of pseudopaline-metal complexes.</text>
</comment>
<feature type="domain" description="Secretin/TonB short N-terminal" evidence="22">
    <location>
        <begin position="81"/>
        <end position="132"/>
    </location>
</feature>
<name>A0A3M4LP56_PSECI</name>
<dbReference type="EMBL" id="RBRE01000069">
    <property type="protein sequence ID" value="RMQ43277.1"/>
    <property type="molecule type" value="Genomic_DNA"/>
</dbReference>
<dbReference type="PROSITE" id="PS52016">
    <property type="entry name" value="TONB_DEPENDENT_REC_3"/>
    <property type="match status" value="1"/>
</dbReference>
<evidence type="ECO:0000256" key="19">
    <source>
        <dbReference type="PROSITE-ProRule" id="PRU01360"/>
    </source>
</evidence>
<dbReference type="GO" id="GO:0038023">
    <property type="term" value="F:signaling receptor activity"/>
    <property type="evidence" value="ECO:0007669"/>
    <property type="project" value="InterPro"/>
</dbReference>
<evidence type="ECO:0000256" key="1">
    <source>
        <dbReference type="ARBA" id="ARBA00004571"/>
    </source>
</evidence>
<dbReference type="CDD" id="cd01347">
    <property type="entry name" value="ligand_gated_channel"/>
    <property type="match status" value="1"/>
</dbReference>
<keyword evidence="4 19" id="KW-1134">Transmembrane beta strand</keyword>
<proteinExistence type="inferred from homology"/>
<comment type="caution">
    <text evidence="23">The sequence shown here is derived from an EMBL/GenBank/DDBJ whole genome shotgun (WGS) entry which is preliminary data.</text>
</comment>
<sequence>MPFLYVMAKETRHLHQGSFMSRPASSLHPLALATLMACAAVPLQAAESSATDQQTSAVSRFSIPAGDLSEALNNLAEQAQLVLAFDPALTRGKRSNGLEGQFGTHEAINRLLSGTGLQALAISANRYRIEPAPEAAEGTMELQATSIIGASQIESASGPVSGYVATRSRTGTKTDTALIETPQSISVVTRDQMKAQGAASLNQILRYSAAVVPETRGSTASRLDQMSIRGFSPATYLDGLRMPGNRDASPQKDAFDLERVEILRGPSSVLYGQASPSGVVNMVSKLPTETPFHEIGLTYGNFNKKRTTFDFGGPLDDQGVYSYRLSGLYDDADGQIEHTETRRQSIATAFTWRPNDDTSLTLLANYQSDPKGASYGSIPAYGSLLNSPTGRDIDVDFYDGEKSFEKSDREYHAVGYLFEHHLNDVWTLRQNARYLRSEGIYQSIYNGTDALQPDYRTMGRYTIGSDVNMDSYTVDNQLQARFDTGPLQHTLLFGADYQNTSTDTKSGNGNGPSLDLFDPVYGSPIAPIIYSADATARSQQKGLYLQEQLKWDKWVLLMGGRYDWADSTNTSRRIATGVKTKSSVQSEAFTGRLGLVYLFDNGVAPYISYSESFEPQSGTGLGNKPFEPTEGKQYELGIKYQPPGSNSFISAAIFDLRRSNVLTPDPVASNICNGARCQVQTGEVQSRGFELEGKASLSDNLDITAAYAYLDNQISKSNSTVRVQPGIVGQANGPALSAEGTTPPAIPRHTASAWIDYTFREGQLKGFGVGGGARYIGSTWGDEANTLKVPGYTLFDAAAHYDIANINSPMDNLRLALNISNLANKEYVASCYYYSWCWYGAQRTVQASATYRW</sequence>
<accession>A0A3M4LP56</accession>
<dbReference type="GO" id="GO:0015891">
    <property type="term" value="P:siderophore transport"/>
    <property type="evidence" value="ECO:0007669"/>
    <property type="project" value="InterPro"/>
</dbReference>
<dbReference type="InterPro" id="IPR011662">
    <property type="entry name" value="Secretin/TonB_short_N"/>
</dbReference>
<dbReference type="SMART" id="SM00965">
    <property type="entry name" value="STN"/>
    <property type="match status" value="1"/>
</dbReference>
<evidence type="ECO:0000256" key="3">
    <source>
        <dbReference type="ARBA" id="ARBA00022448"/>
    </source>
</evidence>
<dbReference type="Pfam" id="PF00593">
    <property type="entry name" value="TonB_dep_Rec_b-barrel"/>
    <property type="match status" value="1"/>
</dbReference>
<evidence type="ECO:0000256" key="15">
    <source>
        <dbReference type="ARBA" id="ARBA00023170"/>
    </source>
</evidence>
<evidence type="ECO:0000256" key="5">
    <source>
        <dbReference type="ARBA" id="ARBA00022496"/>
    </source>
</evidence>
<keyword evidence="6" id="KW-0533">Nickel</keyword>
<dbReference type="SUPFAM" id="SSF56935">
    <property type="entry name" value="Porins"/>
    <property type="match status" value="1"/>
</dbReference>
<dbReference type="GO" id="GO:0015675">
    <property type="term" value="P:nickel cation transport"/>
    <property type="evidence" value="ECO:0007669"/>
    <property type="project" value="UniProtKB-KW"/>
</dbReference>
<dbReference type="InterPro" id="IPR037066">
    <property type="entry name" value="Plug_dom_sf"/>
</dbReference>
<keyword evidence="14 19" id="KW-0472">Membrane</keyword>
<keyword evidence="9" id="KW-0862">Zinc</keyword>
<keyword evidence="16 19" id="KW-0998">Cell outer membrane</keyword>
<dbReference type="GO" id="GO:0006829">
    <property type="term" value="P:zinc ion transport"/>
    <property type="evidence" value="ECO:0007669"/>
    <property type="project" value="UniProtKB-KW"/>
</dbReference>
<evidence type="ECO:0000256" key="7">
    <source>
        <dbReference type="ARBA" id="ARBA00022692"/>
    </source>
</evidence>
<dbReference type="Gene3D" id="2.40.170.20">
    <property type="entry name" value="TonB-dependent receptor, beta-barrel domain"/>
    <property type="match status" value="1"/>
</dbReference>
<evidence type="ECO:0000256" key="17">
    <source>
        <dbReference type="ARBA" id="ARBA00056786"/>
    </source>
</evidence>
<evidence type="ECO:0000256" key="18">
    <source>
        <dbReference type="ARBA" id="ARBA00072467"/>
    </source>
</evidence>
<dbReference type="InterPro" id="IPR010105">
    <property type="entry name" value="TonB_sidphr_rcpt"/>
</dbReference>
<dbReference type="AlphaFoldDB" id="A0A3M4LP56"/>
<dbReference type="FunFam" id="2.170.130.10:FF:000001">
    <property type="entry name" value="Catecholate siderophore TonB-dependent receptor"/>
    <property type="match status" value="1"/>
</dbReference>
<dbReference type="GO" id="GO:0009279">
    <property type="term" value="C:cell outer membrane"/>
    <property type="evidence" value="ECO:0007669"/>
    <property type="project" value="UniProtKB-SubCell"/>
</dbReference>
<evidence type="ECO:0000256" key="4">
    <source>
        <dbReference type="ARBA" id="ARBA00022452"/>
    </source>
</evidence>
<evidence type="ECO:0000256" key="2">
    <source>
        <dbReference type="ARBA" id="ARBA00009810"/>
    </source>
</evidence>
<evidence type="ECO:0000256" key="13">
    <source>
        <dbReference type="ARBA" id="ARBA00023112"/>
    </source>
</evidence>
<keyword evidence="13" id="KW-0921">Nickel transport</keyword>
<keyword evidence="5" id="KW-0410">Iron transport</keyword>
<dbReference type="Pfam" id="PF07660">
    <property type="entry name" value="STN"/>
    <property type="match status" value="1"/>
</dbReference>
<evidence type="ECO:0000256" key="16">
    <source>
        <dbReference type="ARBA" id="ARBA00023237"/>
    </source>
</evidence>